<dbReference type="PRINTS" id="PR02005">
    <property type="entry name" value="INSLNLIKEGF1"/>
</dbReference>
<dbReference type="GO" id="GO:0051897">
    <property type="term" value="P:positive regulation of phosphatidylinositol 3-kinase/protein kinase B signal transduction"/>
    <property type="evidence" value="ECO:0007669"/>
    <property type="project" value="TreeGrafter"/>
</dbReference>
<dbReference type="GO" id="GO:0005159">
    <property type="term" value="F:insulin-like growth factor receptor binding"/>
    <property type="evidence" value="ECO:0007669"/>
    <property type="project" value="TreeGrafter"/>
</dbReference>
<feature type="domain" description="Insulin-like" evidence="9">
    <location>
        <begin position="38"/>
        <end position="93"/>
    </location>
</feature>
<dbReference type="GO" id="GO:0008284">
    <property type="term" value="P:positive regulation of cell population proliferation"/>
    <property type="evidence" value="ECO:0007669"/>
    <property type="project" value="TreeGrafter"/>
</dbReference>
<feature type="compositionally biased region" description="Polar residues" evidence="8">
    <location>
        <begin position="145"/>
        <end position="154"/>
    </location>
</feature>
<dbReference type="PRINTS" id="PR00276">
    <property type="entry name" value="INSULINFAMLY"/>
</dbReference>
<dbReference type="InterPro" id="IPR016179">
    <property type="entry name" value="Insulin-like"/>
</dbReference>
<dbReference type="STRING" id="43700.ENSMALP00000029719"/>
<dbReference type="AlphaFoldDB" id="A0A3Q3K7E5"/>
<evidence type="ECO:0000256" key="8">
    <source>
        <dbReference type="SAM" id="MobiDB-lite"/>
    </source>
</evidence>
<dbReference type="SMART" id="SM00078">
    <property type="entry name" value="IlGF"/>
    <property type="match status" value="1"/>
</dbReference>
<dbReference type="GO" id="GO:0005615">
    <property type="term" value="C:extracellular space"/>
    <property type="evidence" value="ECO:0007669"/>
    <property type="project" value="InterPro"/>
</dbReference>
<comment type="subcellular location">
    <subcellularLocation>
        <location evidence="1 7">Secreted</location>
    </subcellularLocation>
</comment>
<dbReference type="GO" id="GO:0008083">
    <property type="term" value="F:growth factor activity"/>
    <property type="evidence" value="ECO:0007669"/>
    <property type="project" value="UniProtKB-KW"/>
</dbReference>
<protein>
    <recommendedName>
        <fullName evidence="9">Insulin-like domain-containing protein</fullName>
    </recommendedName>
</protein>
<evidence type="ECO:0000256" key="1">
    <source>
        <dbReference type="ARBA" id="ARBA00004613"/>
    </source>
</evidence>
<dbReference type="GO" id="GO:0008283">
    <property type="term" value="P:cell population proliferation"/>
    <property type="evidence" value="ECO:0007669"/>
    <property type="project" value="TreeGrafter"/>
</dbReference>
<name>A0A3Q3K7E5_MONAL</name>
<evidence type="ECO:0000256" key="5">
    <source>
        <dbReference type="ARBA" id="ARBA00023157"/>
    </source>
</evidence>
<evidence type="ECO:0000313" key="11">
    <source>
        <dbReference type="Proteomes" id="UP000261600"/>
    </source>
</evidence>
<dbReference type="PANTHER" id="PTHR46845">
    <property type="entry name" value="INSULIN-LIKE GROWTH FACTOR I"/>
    <property type="match status" value="1"/>
</dbReference>
<dbReference type="Pfam" id="PF00049">
    <property type="entry name" value="Insulin"/>
    <property type="match status" value="2"/>
</dbReference>
<dbReference type="InterPro" id="IPR022353">
    <property type="entry name" value="Insulin_CS"/>
</dbReference>
<evidence type="ECO:0000256" key="3">
    <source>
        <dbReference type="ARBA" id="ARBA00022525"/>
    </source>
</evidence>
<dbReference type="Proteomes" id="UP000261600">
    <property type="component" value="Unplaced"/>
</dbReference>
<dbReference type="GO" id="GO:0048009">
    <property type="term" value="P:insulin-like growth factor receptor signaling pathway"/>
    <property type="evidence" value="ECO:0007669"/>
    <property type="project" value="TreeGrafter"/>
</dbReference>
<reference evidence="10" key="2">
    <citation type="submission" date="2025-09" db="UniProtKB">
        <authorList>
            <consortium name="Ensembl"/>
        </authorList>
    </citation>
    <scope>IDENTIFICATION</scope>
</reference>
<evidence type="ECO:0000256" key="7">
    <source>
        <dbReference type="RuleBase" id="RU000406"/>
    </source>
</evidence>
<dbReference type="GO" id="GO:0005179">
    <property type="term" value="F:hormone activity"/>
    <property type="evidence" value="ECO:0007669"/>
    <property type="project" value="InterPro"/>
</dbReference>
<keyword evidence="5" id="KW-1015">Disulfide bond</keyword>
<dbReference type="SUPFAM" id="SSF56994">
    <property type="entry name" value="Insulin-like"/>
    <property type="match status" value="1"/>
</dbReference>
<feature type="region of interest" description="Disordered" evidence="8">
    <location>
        <begin position="118"/>
        <end position="154"/>
    </location>
</feature>
<dbReference type="FunFam" id="1.10.100.10:FF:000001">
    <property type="entry name" value="insulin-like growth factor I isoform X1"/>
    <property type="match status" value="1"/>
</dbReference>
<organism evidence="10 11">
    <name type="scientific">Monopterus albus</name>
    <name type="common">Swamp eel</name>
    <dbReference type="NCBI Taxonomy" id="43700"/>
    <lineage>
        <taxon>Eukaryota</taxon>
        <taxon>Metazoa</taxon>
        <taxon>Chordata</taxon>
        <taxon>Craniata</taxon>
        <taxon>Vertebrata</taxon>
        <taxon>Euteleostomi</taxon>
        <taxon>Actinopterygii</taxon>
        <taxon>Neopterygii</taxon>
        <taxon>Teleostei</taxon>
        <taxon>Neoteleostei</taxon>
        <taxon>Acanthomorphata</taxon>
        <taxon>Anabantaria</taxon>
        <taxon>Synbranchiformes</taxon>
        <taxon>Synbranchidae</taxon>
        <taxon>Monopterus</taxon>
    </lineage>
</organism>
<reference evidence="10" key="1">
    <citation type="submission" date="2025-08" db="UniProtKB">
        <authorList>
            <consortium name="Ensembl"/>
        </authorList>
    </citation>
    <scope>IDENTIFICATION</scope>
</reference>
<dbReference type="Ensembl" id="ENSMALT00000030249.1">
    <property type="protein sequence ID" value="ENSMALP00000029719.1"/>
    <property type="gene ID" value="ENSMALG00000020569.1"/>
</dbReference>
<dbReference type="PROSITE" id="PS00262">
    <property type="entry name" value="INSULIN"/>
    <property type="match status" value="1"/>
</dbReference>
<evidence type="ECO:0000256" key="6">
    <source>
        <dbReference type="ARBA" id="ARBA00056939"/>
    </source>
</evidence>
<evidence type="ECO:0000256" key="2">
    <source>
        <dbReference type="ARBA" id="ARBA00009034"/>
    </source>
</evidence>
<proteinExistence type="inferred from homology"/>
<dbReference type="Gene3D" id="1.10.100.10">
    <property type="entry name" value="Insulin-like"/>
    <property type="match status" value="1"/>
</dbReference>
<dbReference type="InterPro" id="IPR022352">
    <property type="entry name" value="Ins/IGF/rlx"/>
</dbReference>
<dbReference type="InterPro" id="IPR036438">
    <property type="entry name" value="Insulin-like_sf"/>
</dbReference>
<sequence length="154" mass="17261">LLKLFLKTYARPPPRPVVRGEETARLKKLRKCTIGIPSTLCGVELVDALQSVCGERGFCFNQPGYDSSKPRSHGIVDECCFQSCKLWRLEIYCASAKISKLAHSVLLQCHTDMQRTSEVSTAGHRAQDSTTARQDKKHNTRRTLPGQSHSSFKK</sequence>
<evidence type="ECO:0000313" key="10">
    <source>
        <dbReference type="Ensembl" id="ENSMALP00000029719.1"/>
    </source>
</evidence>
<keyword evidence="3 7" id="KW-0964">Secreted</keyword>
<dbReference type="PANTHER" id="PTHR46845:SF1">
    <property type="entry name" value="INSULIN-LIKE GROWTH FACTOR I"/>
    <property type="match status" value="1"/>
</dbReference>
<comment type="similarity">
    <text evidence="2 7">Belongs to the insulin family.</text>
</comment>
<dbReference type="GO" id="GO:0043066">
    <property type="term" value="P:negative regulation of apoptotic process"/>
    <property type="evidence" value="ECO:0007669"/>
    <property type="project" value="TreeGrafter"/>
</dbReference>
<accession>A0A3Q3K7E5</accession>
<evidence type="ECO:0000256" key="4">
    <source>
        <dbReference type="ARBA" id="ARBA00023030"/>
    </source>
</evidence>
<keyword evidence="11" id="KW-1185">Reference proteome</keyword>
<keyword evidence="4" id="KW-0339">Growth factor</keyword>
<comment type="function">
    <text evidence="6">The insulin-like growth factors, isolated from plasma, are structurally and functionally related to insulin but have a much higher growth-promoting activity. Acts as a ligand for IGF1R. Binds to the alpha subunit of IGF1R, leading to the activation of the intrinsic tyrosine kinase activity which autophosphorylates tyrosine residues in the beta subunit thus initiatiating a cascade of down-stream signaling events leading to activation of the PI3K-AKT/PKB and the Ras-MAPK pathways. Binds to integrins. Its binding to integrins and subsequent ternary complex formation with integrins and IGFR1 are essential for IGF1 signaling.</text>
</comment>
<evidence type="ECO:0000259" key="9">
    <source>
        <dbReference type="SMART" id="SM00078"/>
    </source>
</evidence>
<dbReference type="InterPro" id="IPR022341">
    <property type="entry name" value="IGF-I"/>
</dbReference>